<keyword evidence="1" id="KW-1133">Transmembrane helix</keyword>
<proteinExistence type="predicted"/>
<organism evidence="2 3">
    <name type="scientific">Halorutilus salinus</name>
    <dbReference type="NCBI Taxonomy" id="2487751"/>
    <lineage>
        <taxon>Archaea</taxon>
        <taxon>Methanobacteriati</taxon>
        <taxon>Methanobacteriota</taxon>
        <taxon>Stenosarchaea group</taxon>
        <taxon>Halobacteria</taxon>
        <taxon>Halorutilales</taxon>
        <taxon>Halorutilaceae</taxon>
        <taxon>Halorutilus</taxon>
    </lineage>
</organism>
<evidence type="ECO:0000256" key="1">
    <source>
        <dbReference type="SAM" id="Phobius"/>
    </source>
</evidence>
<gene>
    <name evidence="2" type="ORF">EGH25_06240</name>
</gene>
<dbReference type="AlphaFoldDB" id="A0A9Q4GIL8"/>
<accession>A0A9Q4GIL8</accession>
<reference evidence="2" key="1">
    <citation type="submission" date="2022-09" db="EMBL/GenBank/DDBJ databases">
        <title>Haloadaptaus new haloarchaeum isolated from saline soil.</title>
        <authorList>
            <person name="Duran-Viseras A."/>
            <person name="Sanchez-Porro C."/>
            <person name="Ventosa A."/>
        </authorList>
    </citation>
    <scope>NUCLEOTIDE SEQUENCE</scope>
    <source>
        <strain evidence="2">F3-133</strain>
    </source>
</reference>
<dbReference type="EMBL" id="RKLV01000005">
    <property type="protein sequence ID" value="MCX2818948.1"/>
    <property type="molecule type" value="Genomic_DNA"/>
</dbReference>
<name>A0A9Q4GIL8_9EURY</name>
<dbReference type="Proteomes" id="UP001149411">
    <property type="component" value="Unassembled WGS sequence"/>
</dbReference>
<keyword evidence="1" id="KW-0472">Membrane</keyword>
<dbReference type="RefSeq" id="WP_266086788.1">
    <property type="nucleotide sequence ID" value="NZ_RKLV01000005.1"/>
</dbReference>
<evidence type="ECO:0000313" key="2">
    <source>
        <dbReference type="EMBL" id="MCX2818948.1"/>
    </source>
</evidence>
<keyword evidence="1" id="KW-0812">Transmembrane</keyword>
<protein>
    <submittedName>
        <fullName evidence="2">Uncharacterized protein</fullName>
    </submittedName>
</protein>
<evidence type="ECO:0000313" key="3">
    <source>
        <dbReference type="Proteomes" id="UP001149411"/>
    </source>
</evidence>
<sequence length="66" mass="6885">MSLDRGRFGRTLGLIAFVSAVFLLTTAQRFGTDGGVFPVAVVAVGSISLITAMTGFLIAAEDMMSE</sequence>
<comment type="caution">
    <text evidence="2">The sequence shown here is derived from an EMBL/GenBank/DDBJ whole genome shotgun (WGS) entry which is preliminary data.</text>
</comment>
<feature type="transmembrane region" description="Helical" evidence="1">
    <location>
        <begin position="39"/>
        <end position="60"/>
    </location>
</feature>
<keyword evidence="3" id="KW-1185">Reference proteome</keyword>